<gene>
    <name evidence="1" type="ORF">LOC62_02G002158</name>
</gene>
<evidence type="ECO:0000313" key="1">
    <source>
        <dbReference type="EMBL" id="WOO78614.1"/>
    </source>
</evidence>
<proteinExistence type="predicted"/>
<protein>
    <submittedName>
        <fullName evidence="1">Uncharacterized protein</fullName>
    </submittedName>
</protein>
<dbReference type="AlphaFoldDB" id="A0AAF1BJP5"/>
<name>A0AAF1BJP5_9TREE</name>
<reference evidence="1" key="1">
    <citation type="submission" date="2023-10" db="EMBL/GenBank/DDBJ databases">
        <authorList>
            <person name="Noh H."/>
        </authorList>
    </citation>
    <scope>NUCLEOTIDE SEQUENCE</scope>
    <source>
        <strain evidence="1">DUCC4014</strain>
    </source>
</reference>
<keyword evidence="2" id="KW-1185">Reference proteome</keyword>
<dbReference type="GeneID" id="87805406"/>
<dbReference type="EMBL" id="CP086715">
    <property type="protein sequence ID" value="WOO78614.1"/>
    <property type="molecule type" value="Genomic_DNA"/>
</dbReference>
<dbReference type="Proteomes" id="UP000827549">
    <property type="component" value="Chromosome 2"/>
</dbReference>
<evidence type="ECO:0000313" key="2">
    <source>
        <dbReference type="Proteomes" id="UP000827549"/>
    </source>
</evidence>
<accession>A0AAF1BJP5</accession>
<sequence length="273" mass="28432">MAPPGAAAAAQLLIIDLCDPEAGSKDHSPPSASCALCGSAIGGCGWLGDWHALGLSARVGHLDSDGPVVRHHSTAVHDYCLGIVQEIAGAERRVVLLALAIPLWAARRPLPVISVADARHLADPREPGQPTPLPAPAIVARAAQHGFAGLPEPVLHRIVHFLVAAGTLADLQAMQGTCSALRALPLGGGVCTAAGLGAAMAFSDRLARTWGWASPAFDGELVRPLAEAFARGRTDAAARDTLRWWLCSPGWRARRRVWAAVVACAAAARDTPW</sequence>
<organism evidence="1 2">
    <name type="scientific">Vanrija pseudolonga</name>
    <dbReference type="NCBI Taxonomy" id="143232"/>
    <lineage>
        <taxon>Eukaryota</taxon>
        <taxon>Fungi</taxon>
        <taxon>Dikarya</taxon>
        <taxon>Basidiomycota</taxon>
        <taxon>Agaricomycotina</taxon>
        <taxon>Tremellomycetes</taxon>
        <taxon>Trichosporonales</taxon>
        <taxon>Trichosporonaceae</taxon>
        <taxon>Vanrija</taxon>
    </lineage>
</organism>
<dbReference type="RefSeq" id="XP_062624646.1">
    <property type="nucleotide sequence ID" value="XM_062768662.1"/>
</dbReference>